<dbReference type="PROSITE" id="PS51318">
    <property type="entry name" value="TAT"/>
    <property type="match status" value="1"/>
</dbReference>
<feature type="signal peptide" evidence="1">
    <location>
        <begin position="1"/>
        <end position="23"/>
    </location>
</feature>
<accession>A0A4Q2KHM5</accession>
<evidence type="ECO:0000313" key="2">
    <source>
        <dbReference type="EMBL" id="RXZ64635.1"/>
    </source>
</evidence>
<organism evidence="2 3">
    <name type="scientific">Pelagerythrobacter rhizovicinus</name>
    <dbReference type="NCBI Taxonomy" id="2268576"/>
    <lineage>
        <taxon>Bacteria</taxon>
        <taxon>Pseudomonadati</taxon>
        <taxon>Pseudomonadota</taxon>
        <taxon>Alphaproteobacteria</taxon>
        <taxon>Sphingomonadales</taxon>
        <taxon>Erythrobacteraceae</taxon>
        <taxon>Pelagerythrobacter</taxon>
    </lineage>
</organism>
<protein>
    <submittedName>
        <fullName evidence="2">Uncharacterized protein</fullName>
    </submittedName>
</protein>
<keyword evidence="1" id="KW-0732">Signal</keyword>
<dbReference type="OrthoDB" id="7508780at2"/>
<reference evidence="2 3" key="1">
    <citation type="submission" date="2019-01" db="EMBL/GenBank/DDBJ databases">
        <title>Altererythrobacter rhizovicinus sp. nov., isolated from the rhizosphere soil of Haloxylon ammodendron.</title>
        <authorList>
            <person name="Li H.-P."/>
            <person name="Gou J.-Y."/>
            <person name="Yao D."/>
            <person name="Han Q.-Q."/>
            <person name="Shao K.-Z."/>
            <person name="Zhao Q."/>
            <person name="Zhang J.-L."/>
        </authorList>
    </citation>
    <scope>NUCLEOTIDE SEQUENCE [LARGE SCALE GENOMIC DNA]</scope>
    <source>
        <strain evidence="2 3">AY-3R</strain>
    </source>
</reference>
<dbReference type="Proteomes" id="UP000293623">
    <property type="component" value="Unassembled WGS sequence"/>
</dbReference>
<proteinExistence type="predicted"/>
<evidence type="ECO:0000256" key="1">
    <source>
        <dbReference type="SAM" id="SignalP"/>
    </source>
</evidence>
<comment type="caution">
    <text evidence="2">The sequence shown here is derived from an EMBL/GenBank/DDBJ whole genome shotgun (WGS) entry which is preliminary data.</text>
</comment>
<dbReference type="RefSeq" id="WP_129524942.1">
    <property type="nucleotide sequence ID" value="NZ_SDPV01000002.1"/>
</dbReference>
<gene>
    <name evidence="2" type="ORF">ETX26_12190</name>
</gene>
<keyword evidence="3" id="KW-1185">Reference proteome</keyword>
<evidence type="ECO:0000313" key="3">
    <source>
        <dbReference type="Proteomes" id="UP000293623"/>
    </source>
</evidence>
<sequence length="242" mass="25944">MTAMLRRRRALAVLGIAIGSAFAGTPACVRTAAATGFRAPDEPMRLTRVLERELGDGARITVTRTWQVRFVARKSGYLVEGEQVAVEVDAPPRLAPLADVERKNRQAGPFPLVLDNAGLIVSDGATGVAPIPGLEEAAREYLQGAPAERRAEAMQYVLAIQQAGAAMASRWPEDLFYPVATPRTEERALPLPDGGTGTISVSFGGALSADGDRLDMAQRRIVTIAGGSTRVSREIWRLEPLQ</sequence>
<dbReference type="AlphaFoldDB" id="A0A4Q2KHM5"/>
<dbReference type="EMBL" id="SDPV01000002">
    <property type="protein sequence ID" value="RXZ64635.1"/>
    <property type="molecule type" value="Genomic_DNA"/>
</dbReference>
<name>A0A4Q2KHM5_9SPHN</name>
<feature type="chain" id="PRO_5020231606" evidence="1">
    <location>
        <begin position="24"/>
        <end position="242"/>
    </location>
</feature>
<dbReference type="InterPro" id="IPR006311">
    <property type="entry name" value="TAT_signal"/>
</dbReference>